<name>A0ABQ0JXG1_9BACT</name>
<keyword evidence="1" id="KW-0472">Membrane</keyword>
<feature type="transmembrane region" description="Helical" evidence="1">
    <location>
        <begin position="347"/>
        <end position="367"/>
    </location>
</feature>
<evidence type="ECO:0000256" key="1">
    <source>
        <dbReference type="SAM" id="Phobius"/>
    </source>
</evidence>
<gene>
    <name evidence="2" type="ORF">BROSI_A1878</name>
</gene>
<keyword evidence="2" id="KW-0645">Protease</keyword>
<keyword evidence="3" id="KW-1185">Reference proteome</keyword>
<feature type="transmembrane region" description="Helical" evidence="1">
    <location>
        <begin position="165"/>
        <end position="181"/>
    </location>
</feature>
<dbReference type="Proteomes" id="UP000032309">
    <property type="component" value="Unassembled WGS sequence"/>
</dbReference>
<keyword evidence="2" id="KW-0378">Hydrolase</keyword>
<accession>A0ABQ0JXG1</accession>
<feature type="transmembrane region" description="Helical" evidence="1">
    <location>
        <begin position="137"/>
        <end position="159"/>
    </location>
</feature>
<feature type="transmembrane region" description="Helical" evidence="1">
    <location>
        <begin position="235"/>
        <end position="252"/>
    </location>
</feature>
<keyword evidence="1" id="KW-0812">Transmembrane</keyword>
<dbReference type="GO" id="GO:0008233">
    <property type="term" value="F:peptidase activity"/>
    <property type="evidence" value="ECO:0007669"/>
    <property type="project" value="UniProtKB-KW"/>
</dbReference>
<comment type="caution">
    <text evidence="2">The sequence shown here is derived from an EMBL/GenBank/DDBJ whole genome shotgun (WGS) entry which is preliminary data.</text>
</comment>
<evidence type="ECO:0000313" key="2">
    <source>
        <dbReference type="EMBL" id="GAN33358.1"/>
    </source>
</evidence>
<dbReference type="RefSeq" id="WP_052563414.1">
    <property type="nucleotide sequence ID" value="NZ_BAFN01000001.1"/>
</dbReference>
<feature type="transmembrane region" description="Helical" evidence="1">
    <location>
        <begin position="96"/>
        <end position="125"/>
    </location>
</feature>
<organism evidence="2 3">
    <name type="scientific">Candidatus Brocadia sinica JPN1</name>
    <dbReference type="NCBI Taxonomy" id="1197129"/>
    <lineage>
        <taxon>Bacteria</taxon>
        <taxon>Pseudomonadati</taxon>
        <taxon>Planctomycetota</taxon>
        <taxon>Candidatus Brocadiia</taxon>
        <taxon>Candidatus Brocadiales</taxon>
        <taxon>Candidatus Brocadiaceae</taxon>
        <taxon>Candidatus Brocadia</taxon>
    </lineage>
</organism>
<feature type="transmembrane region" description="Helical" evidence="1">
    <location>
        <begin position="261"/>
        <end position="288"/>
    </location>
</feature>
<proteinExistence type="predicted"/>
<evidence type="ECO:0000313" key="3">
    <source>
        <dbReference type="Proteomes" id="UP000032309"/>
    </source>
</evidence>
<sequence>MLISIIAIFVINRPKISDFNIRARFPFSLFDKLFCPEFSIPVFLLLLYFTKCSFPLADGDSLSHYSYLPKLYTSGGNFSAGNFIDHGKMPLLHPSLIAFLAYFGTLDIAATFNFYLVLFIIMTLYRMCLTTHIQDKINSNSFCLITCIFLASPLMNFIIPTGRPYILVAYFSTALLYFLLLDFDKINSYKSFILFLGLVGGALVSVNYLGLALVGCLLIAFLIANYNALDRLTKLILISGSFVIAYSLPFYIRTYFLTGDLLYFGSVGLPVNEFAGFLGPIKALFILSTRNNQGGNSCCIGILYLSFFPILLYLIVKRRLWNVKPLLFLFVFIVLYYFIWLTKIPQARSLIGIFPPYLLLLFLLIDLKKPLYKYAIYLFSGVIIAYCIFQLGRFGYGSYLLNKQPKADFVYNILNGWNVSHDVYDEQNEIVNYIISSFPNYDVVFCDGVFPLTLLPNKVFRIGSERQKHNTILLCLNTTQQKFKPLKHFKSYTIYAYQ</sequence>
<dbReference type="GO" id="GO:0006508">
    <property type="term" value="P:proteolysis"/>
    <property type="evidence" value="ECO:0007669"/>
    <property type="project" value="UniProtKB-KW"/>
</dbReference>
<protein>
    <submittedName>
        <fullName evidence="2">Collagenase and related proteases</fullName>
    </submittedName>
</protein>
<feature type="transmembrane region" description="Helical" evidence="1">
    <location>
        <begin position="294"/>
        <end position="316"/>
    </location>
</feature>
<keyword evidence="1" id="KW-1133">Transmembrane helix</keyword>
<reference evidence="3" key="1">
    <citation type="journal article" date="2015" name="Genome Announc.">
        <title>Draft Genome Sequence of an Anaerobic Ammonium-Oxidizing Bacterium, "Candidatus Brocadia sinica".</title>
        <authorList>
            <person name="Oshiki M."/>
            <person name="Shinyako-Hata K."/>
            <person name="Satoh H."/>
            <person name="Okabe S."/>
        </authorList>
    </citation>
    <scope>NUCLEOTIDE SEQUENCE [LARGE SCALE GENOMIC DNA]</scope>
    <source>
        <strain evidence="3">JPN1</strain>
    </source>
</reference>
<feature type="transmembrane region" description="Helical" evidence="1">
    <location>
        <begin position="374"/>
        <end position="396"/>
    </location>
</feature>
<feature type="transmembrane region" description="Helical" evidence="1">
    <location>
        <begin position="323"/>
        <end position="341"/>
    </location>
</feature>
<feature type="transmembrane region" description="Helical" evidence="1">
    <location>
        <begin position="193"/>
        <end position="223"/>
    </location>
</feature>
<dbReference type="EMBL" id="BAFN01000001">
    <property type="protein sequence ID" value="GAN33358.1"/>
    <property type="molecule type" value="Genomic_DNA"/>
</dbReference>